<dbReference type="RefSeq" id="WP_016277116.1">
    <property type="nucleotide sequence ID" value="NZ_CAOOJZ010000009.1"/>
</dbReference>
<dbReference type="HOGENOM" id="CLU_058622_1_0_10"/>
<dbReference type="GO" id="GO:0016740">
    <property type="term" value="F:transferase activity"/>
    <property type="evidence" value="ECO:0007669"/>
    <property type="project" value="UniProtKB-KW"/>
</dbReference>
<dbReference type="EMBL" id="SRYJ01000007">
    <property type="protein sequence ID" value="TGY72172.1"/>
    <property type="molecule type" value="Genomic_DNA"/>
</dbReference>
<dbReference type="AlphaFoldDB" id="R9I665"/>
<comment type="caution">
    <text evidence="1">The sequence shown here is derived from an EMBL/GenBank/DDBJ whole genome shotgun (WGS) entry which is preliminary data.</text>
</comment>
<dbReference type="InterPro" id="IPR014942">
    <property type="entry name" value="AbiEii"/>
</dbReference>
<sequence>MNDIYKKQVALLIRIMPSVYRIKDFAVHGGTAINLFHKNMPRYSVDIDLTYIPIQEREESLKTINEHLKTLKANIEKSIPGIKVVPKYDVWKLQCTLNGATVKIEVNGTKRGIIGVTEDKMLCDKAQQEFSMACKARTVSYSQLYGGKITAALSRQHPRDLFDCKYMEISSFDDVKDGFMLCLLGSDKPIIESLQPNSIDQTDALENQFKGMSDVEFSYADYEEARINLTAQVNAALTETDKDFIISFEEGTPDWSKCSTGDLSNYPSVKWKLQNIVKLKNTNPQKHQQGIERLKQFFGKVTER</sequence>
<dbReference type="Pfam" id="PF08843">
    <property type="entry name" value="AbiEii"/>
    <property type="match status" value="1"/>
</dbReference>
<dbReference type="Proteomes" id="UP000310760">
    <property type="component" value="Unassembled WGS sequence"/>
</dbReference>
<reference evidence="2 4" key="2">
    <citation type="submission" date="2019-04" db="EMBL/GenBank/DDBJ databases">
        <title>Microbes associate with the intestines of laboratory mice.</title>
        <authorList>
            <person name="Navarre W."/>
            <person name="Wong E."/>
            <person name="Huang K."/>
            <person name="Tropini C."/>
            <person name="Ng K."/>
            <person name="Yu B."/>
        </authorList>
    </citation>
    <scope>NUCLEOTIDE SEQUENCE [LARGE SCALE GENOMIC DNA]</scope>
    <source>
        <strain evidence="2 4">NM22_B1</strain>
    </source>
</reference>
<keyword evidence="3" id="KW-1185">Reference proteome</keyword>
<organism evidence="1 3">
    <name type="scientific">Phocaeicola sartorii</name>
    <dbReference type="NCBI Taxonomy" id="671267"/>
    <lineage>
        <taxon>Bacteria</taxon>
        <taxon>Pseudomonadati</taxon>
        <taxon>Bacteroidota</taxon>
        <taxon>Bacteroidia</taxon>
        <taxon>Bacteroidales</taxon>
        <taxon>Bacteroidaceae</taxon>
        <taxon>Phocaeicola</taxon>
    </lineage>
</organism>
<name>R9I665_9BACT</name>
<accession>R9I665</accession>
<dbReference type="EMBL" id="ASSP01000017">
    <property type="protein sequence ID" value="EOS11664.1"/>
    <property type="molecule type" value="Genomic_DNA"/>
</dbReference>
<dbReference type="GeneID" id="82155232"/>
<gene>
    <name evidence="1" type="ORF">C802_02776</name>
    <name evidence="2" type="ORF">E5339_04790</name>
</gene>
<proteinExistence type="predicted"/>
<reference evidence="1 3" key="1">
    <citation type="submission" date="2013-04" db="EMBL/GenBank/DDBJ databases">
        <title>The Genome Sequence of Bacteroides massiliensis dnLKV3.</title>
        <authorList>
            <consortium name="The Broad Institute Genomics Platform"/>
            <consortium name="The Broad Institute Genome Sequencing Center for Infectious Disease"/>
            <person name="Earl A."/>
            <person name="Xavier R."/>
            <person name="Kuhn K."/>
            <person name="Stappenbeck T."/>
            <person name="Walker B."/>
            <person name="Young S."/>
            <person name="Zeng Q."/>
            <person name="Gargeya S."/>
            <person name="Fitzgerald M."/>
            <person name="Haas B."/>
            <person name="Abouelleil A."/>
            <person name="Allen A.W."/>
            <person name="Alvarado L."/>
            <person name="Arachchi H.M."/>
            <person name="Berlin A.M."/>
            <person name="Chapman S.B."/>
            <person name="Gainer-Dewar J."/>
            <person name="Goldberg J."/>
            <person name="Griggs A."/>
            <person name="Gujja S."/>
            <person name="Hansen M."/>
            <person name="Howarth C."/>
            <person name="Imamovic A."/>
            <person name="Ireland A."/>
            <person name="Larimer J."/>
            <person name="McCowan C."/>
            <person name="Murphy C."/>
            <person name="Pearson M."/>
            <person name="Poon T.W."/>
            <person name="Priest M."/>
            <person name="Roberts A."/>
            <person name="Saif S."/>
            <person name="Shea T."/>
            <person name="Sisk P."/>
            <person name="Sykes S."/>
            <person name="Wortman J."/>
            <person name="Nusbaum C."/>
            <person name="Birren B."/>
        </authorList>
    </citation>
    <scope>NUCLEOTIDE SEQUENCE [LARGE SCALE GENOMIC DNA]</scope>
    <source>
        <strain evidence="3">dnLKV3</strain>
        <strain evidence="1">DnLKV3</strain>
    </source>
</reference>
<dbReference type="OrthoDB" id="1550603at2"/>
<protein>
    <submittedName>
        <fullName evidence="2">Nucleotidyl transferase AbiEii/AbiGii toxin family protein</fullName>
    </submittedName>
</protein>
<dbReference type="Proteomes" id="UP000014200">
    <property type="component" value="Unassembled WGS sequence"/>
</dbReference>
<dbReference type="Gene3D" id="3.10.450.620">
    <property type="entry name" value="JHP933, nucleotidyltransferase-like core domain"/>
    <property type="match status" value="1"/>
</dbReference>
<dbReference type="STRING" id="1235788.C802_02776"/>
<evidence type="ECO:0000313" key="2">
    <source>
        <dbReference type="EMBL" id="TGY72172.1"/>
    </source>
</evidence>
<evidence type="ECO:0000313" key="3">
    <source>
        <dbReference type="Proteomes" id="UP000014200"/>
    </source>
</evidence>
<evidence type="ECO:0000313" key="4">
    <source>
        <dbReference type="Proteomes" id="UP000310760"/>
    </source>
</evidence>
<keyword evidence="2" id="KW-0808">Transferase</keyword>
<dbReference type="PATRIC" id="fig|1235788.3.peg.2846"/>
<evidence type="ECO:0000313" key="1">
    <source>
        <dbReference type="EMBL" id="EOS11664.1"/>
    </source>
</evidence>